<evidence type="ECO:0000313" key="3">
    <source>
        <dbReference type="Proteomes" id="UP001231189"/>
    </source>
</evidence>
<dbReference type="InterPro" id="IPR041469">
    <property type="entry name" value="Subtilisin-like_FN3"/>
</dbReference>
<feature type="domain" description="Subtilisin-like protease fibronectin type-III" evidence="1">
    <location>
        <begin position="71"/>
        <end position="164"/>
    </location>
</feature>
<reference evidence="2" key="1">
    <citation type="submission" date="2023-07" db="EMBL/GenBank/DDBJ databases">
        <title>A chromosome-level genome assembly of Lolium multiflorum.</title>
        <authorList>
            <person name="Chen Y."/>
            <person name="Copetti D."/>
            <person name="Kolliker R."/>
            <person name="Studer B."/>
        </authorList>
    </citation>
    <scope>NUCLEOTIDE SEQUENCE</scope>
    <source>
        <strain evidence="2">02402/16</strain>
        <tissue evidence="2">Leaf</tissue>
    </source>
</reference>
<keyword evidence="3" id="KW-1185">Reference proteome</keyword>
<proteinExistence type="predicted"/>
<organism evidence="2 3">
    <name type="scientific">Lolium multiflorum</name>
    <name type="common">Italian ryegrass</name>
    <name type="synonym">Lolium perenne subsp. multiflorum</name>
    <dbReference type="NCBI Taxonomy" id="4521"/>
    <lineage>
        <taxon>Eukaryota</taxon>
        <taxon>Viridiplantae</taxon>
        <taxon>Streptophyta</taxon>
        <taxon>Embryophyta</taxon>
        <taxon>Tracheophyta</taxon>
        <taxon>Spermatophyta</taxon>
        <taxon>Magnoliopsida</taxon>
        <taxon>Liliopsida</taxon>
        <taxon>Poales</taxon>
        <taxon>Poaceae</taxon>
        <taxon>BOP clade</taxon>
        <taxon>Pooideae</taxon>
        <taxon>Poodae</taxon>
        <taxon>Poeae</taxon>
        <taxon>Poeae Chloroplast Group 2 (Poeae type)</taxon>
        <taxon>Loliodinae</taxon>
        <taxon>Loliinae</taxon>
        <taxon>Lolium</taxon>
    </lineage>
</organism>
<sequence length="210" mass="22837">MAASSRCVSPRVYFPPVAGSFLAGLTVRSRGRVSWSAVGADGCDPCCVARTRLHGGTGAADGAPIPGARHDLNYPAIVLAELAAVKRTVTNVGLRMDEVYHATVFSLKDTHVAVWPPALTFSPRCGRADNYVAITPAKLSRGQYDFGEIVWSDGYHRLRTPLVVRVMGSERILYSAKIGSRYCCLYFLQHGKCYLQDGHMAHCVGNSKNY</sequence>
<dbReference type="Pfam" id="PF17766">
    <property type="entry name" value="fn3_6"/>
    <property type="match status" value="1"/>
</dbReference>
<evidence type="ECO:0000313" key="2">
    <source>
        <dbReference type="EMBL" id="KAK1644158.1"/>
    </source>
</evidence>
<accession>A0AAD8S3B9</accession>
<dbReference type="EMBL" id="JAUUTY010000004">
    <property type="protein sequence ID" value="KAK1644158.1"/>
    <property type="molecule type" value="Genomic_DNA"/>
</dbReference>
<dbReference type="Gene3D" id="2.60.40.2310">
    <property type="match status" value="1"/>
</dbReference>
<evidence type="ECO:0000259" key="1">
    <source>
        <dbReference type="Pfam" id="PF17766"/>
    </source>
</evidence>
<gene>
    <name evidence="2" type="ORF">QYE76_061963</name>
</gene>
<dbReference type="Proteomes" id="UP001231189">
    <property type="component" value="Unassembled WGS sequence"/>
</dbReference>
<comment type="caution">
    <text evidence="2">The sequence shown here is derived from an EMBL/GenBank/DDBJ whole genome shotgun (WGS) entry which is preliminary data.</text>
</comment>
<protein>
    <recommendedName>
        <fullName evidence="1">Subtilisin-like protease fibronectin type-III domain-containing protein</fullName>
    </recommendedName>
</protein>
<name>A0AAD8S3B9_LOLMU</name>
<dbReference type="AlphaFoldDB" id="A0AAD8S3B9"/>